<evidence type="ECO:0000256" key="1">
    <source>
        <dbReference type="PROSITE-ProRule" id="PRU00175"/>
    </source>
</evidence>
<dbReference type="Pfam" id="PF13639">
    <property type="entry name" value="zf-RING_2"/>
    <property type="match status" value="1"/>
</dbReference>
<evidence type="ECO:0000313" key="5">
    <source>
        <dbReference type="EMBL" id="KAK8952143.1"/>
    </source>
</evidence>
<dbReference type="InterPro" id="IPR001841">
    <property type="entry name" value="Znf_RING"/>
</dbReference>
<keyword evidence="1" id="KW-0863">Zinc-finger</keyword>
<dbReference type="PANTHER" id="PTHR46719">
    <property type="entry name" value="TRANSCRIPTION FACTOR C2H2 FAMILY-RELATED"/>
    <property type="match status" value="1"/>
</dbReference>
<dbReference type="SMART" id="SM00184">
    <property type="entry name" value="RING"/>
    <property type="match status" value="1"/>
</dbReference>
<keyword evidence="3" id="KW-0812">Transmembrane</keyword>
<keyword evidence="6" id="KW-1185">Reference proteome</keyword>
<keyword evidence="1" id="KW-0479">Metal-binding</keyword>
<gene>
    <name evidence="5" type="primary">ATL70</name>
    <name evidence="5" type="ORF">KSP39_PZI003214</name>
</gene>
<dbReference type="Gene3D" id="3.30.40.10">
    <property type="entry name" value="Zinc/RING finger domain, C3HC4 (zinc finger)"/>
    <property type="match status" value="1"/>
</dbReference>
<dbReference type="PANTHER" id="PTHR46719:SF7">
    <property type="entry name" value="RING-H2 FINGER PROTEIN ATL71-RELATED"/>
    <property type="match status" value="1"/>
</dbReference>
<keyword evidence="3" id="KW-0472">Membrane</keyword>
<comment type="caution">
    <text evidence="5">The sequence shown here is derived from an EMBL/GenBank/DDBJ whole genome shotgun (WGS) entry which is preliminary data.</text>
</comment>
<feature type="transmembrane region" description="Helical" evidence="3">
    <location>
        <begin position="137"/>
        <end position="160"/>
    </location>
</feature>
<evidence type="ECO:0000256" key="2">
    <source>
        <dbReference type="SAM" id="MobiDB-lite"/>
    </source>
</evidence>
<organism evidence="5 6">
    <name type="scientific">Platanthera zijinensis</name>
    <dbReference type="NCBI Taxonomy" id="2320716"/>
    <lineage>
        <taxon>Eukaryota</taxon>
        <taxon>Viridiplantae</taxon>
        <taxon>Streptophyta</taxon>
        <taxon>Embryophyta</taxon>
        <taxon>Tracheophyta</taxon>
        <taxon>Spermatophyta</taxon>
        <taxon>Magnoliopsida</taxon>
        <taxon>Liliopsida</taxon>
        <taxon>Asparagales</taxon>
        <taxon>Orchidaceae</taxon>
        <taxon>Orchidoideae</taxon>
        <taxon>Orchideae</taxon>
        <taxon>Orchidinae</taxon>
        <taxon>Platanthera</taxon>
    </lineage>
</organism>
<feature type="region of interest" description="Disordered" evidence="2">
    <location>
        <begin position="170"/>
        <end position="198"/>
    </location>
</feature>
<reference evidence="5 6" key="1">
    <citation type="journal article" date="2022" name="Nat. Plants">
        <title>Genomes of leafy and leafless Platanthera orchids illuminate the evolution of mycoheterotrophy.</title>
        <authorList>
            <person name="Li M.H."/>
            <person name="Liu K.W."/>
            <person name="Li Z."/>
            <person name="Lu H.C."/>
            <person name="Ye Q.L."/>
            <person name="Zhang D."/>
            <person name="Wang J.Y."/>
            <person name="Li Y.F."/>
            <person name="Zhong Z.M."/>
            <person name="Liu X."/>
            <person name="Yu X."/>
            <person name="Liu D.K."/>
            <person name="Tu X.D."/>
            <person name="Liu B."/>
            <person name="Hao Y."/>
            <person name="Liao X.Y."/>
            <person name="Jiang Y.T."/>
            <person name="Sun W.H."/>
            <person name="Chen J."/>
            <person name="Chen Y.Q."/>
            <person name="Ai Y."/>
            <person name="Zhai J.W."/>
            <person name="Wu S.S."/>
            <person name="Zhou Z."/>
            <person name="Hsiao Y.Y."/>
            <person name="Wu W.L."/>
            <person name="Chen Y.Y."/>
            <person name="Lin Y.F."/>
            <person name="Hsu J.L."/>
            <person name="Li C.Y."/>
            <person name="Wang Z.W."/>
            <person name="Zhao X."/>
            <person name="Zhong W.Y."/>
            <person name="Ma X.K."/>
            <person name="Ma L."/>
            <person name="Huang J."/>
            <person name="Chen G.Z."/>
            <person name="Huang M.Z."/>
            <person name="Huang L."/>
            <person name="Peng D.H."/>
            <person name="Luo Y.B."/>
            <person name="Zou S.Q."/>
            <person name="Chen S.P."/>
            <person name="Lan S."/>
            <person name="Tsai W.C."/>
            <person name="Van de Peer Y."/>
            <person name="Liu Z.J."/>
        </authorList>
    </citation>
    <scope>NUCLEOTIDE SEQUENCE [LARGE SCALE GENOMIC DNA]</scope>
    <source>
        <strain evidence="5">Lor287</strain>
    </source>
</reference>
<evidence type="ECO:0000313" key="6">
    <source>
        <dbReference type="Proteomes" id="UP001418222"/>
    </source>
</evidence>
<dbReference type="GO" id="GO:0008270">
    <property type="term" value="F:zinc ion binding"/>
    <property type="evidence" value="ECO:0007669"/>
    <property type="project" value="UniProtKB-KW"/>
</dbReference>
<dbReference type="InterPro" id="IPR045899">
    <property type="entry name" value="ATL71-like"/>
</dbReference>
<dbReference type="EMBL" id="JBBWWQ010000003">
    <property type="protein sequence ID" value="KAK8952143.1"/>
    <property type="molecule type" value="Genomic_DNA"/>
</dbReference>
<evidence type="ECO:0000256" key="3">
    <source>
        <dbReference type="SAM" id="Phobius"/>
    </source>
</evidence>
<dbReference type="InterPro" id="IPR013083">
    <property type="entry name" value="Znf_RING/FYVE/PHD"/>
</dbReference>
<dbReference type="SUPFAM" id="SSF57850">
    <property type="entry name" value="RING/U-box"/>
    <property type="match status" value="1"/>
</dbReference>
<feature type="compositionally biased region" description="Basic and acidic residues" evidence="2">
    <location>
        <begin position="186"/>
        <end position="196"/>
    </location>
</feature>
<proteinExistence type="predicted"/>
<keyword evidence="3" id="KW-1133">Transmembrane helix</keyword>
<protein>
    <submittedName>
        <fullName evidence="5">RING-H2 finger protein ATL70</fullName>
    </submittedName>
</protein>
<sequence length="298" mass="32899">MNGTRAKAGGSLERRIPSGSPFCEQLKYQTRSENGFGQHALKPSFRRLPQLAGDDGELMTNNGGRYAAFTQRRHAILIERVRRNIPNSYQLSAIGSWLRFMMSINHKEPTLTTEAAGGVDLDASADSAATHQYIETLGYVVIISVCALFLITTIIVAYCLSNRAARAARAAVDTANPPHPRRRRRGEPSDDGRIDIETGPNNVLKGCPKVTYAEAKRRDPRVTGSGCSVCLADYGDDDEVLLRLLPECGHLFHERCVDTWLRLRPTCPVCRSSPAPPRHMANISRPLAEVVTPALWHI</sequence>
<keyword evidence="1" id="KW-0862">Zinc</keyword>
<accession>A0AAP0BWM7</accession>
<dbReference type="AlphaFoldDB" id="A0AAP0BWM7"/>
<name>A0AAP0BWM7_9ASPA</name>
<dbReference type="Proteomes" id="UP001418222">
    <property type="component" value="Unassembled WGS sequence"/>
</dbReference>
<evidence type="ECO:0000259" key="4">
    <source>
        <dbReference type="PROSITE" id="PS50089"/>
    </source>
</evidence>
<dbReference type="PROSITE" id="PS50089">
    <property type="entry name" value="ZF_RING_2"/>
    <property type="match status" value="1"/>
</dbReference>
<feature type="domain" description="RING-type" evidence="4">
    <location>
        <begin position="227"/>
        <end position="271"/>
    </location>
</feature>